<keyword evidence="3" id="KW-0808">Transferase</keyword>
<dbReference type="NCBIfam" id="TIGR00726">
    <property type="entry name" value="peptidoglycan editing factor PgeF"/>
    <property type="match status" value="1"/>
</dbReference>
<dbReference type="InterPro" id="IPR011324">
    <property type="entry name" value="Cytotoxic_necrot_fac-like_cat"/>
</dbReference>
<dbReference type="CDD" id="cd16833">
    <property type="entry name" value="YfiH"/>
    <property type="match status" value="1"/>
</dbReference>
<dbReference type="eggNOG" id="COG1496">
    <property type="taxonomic scope" value="Bacteria"/>
</dbReference>
<dbReference type="GO" id="GO:0017061">
    <property type="term" value="F:S-methyl-5-thioadenosine phosphorylase activity"/>
    <property type="evidence" value="ECO:0007669"/>
    <property type="project" value="UniProtKB-EC"/>
</dbReference>
<evidence type="ECO:0000256" key="9">
    <source>
        <dbReference type="ARBA" id="ARBA00049893"/>
    </source>
</evidence>
<evidence type="ECO:0000256" key="2">
    <source>
        <dbReference type="ARBA" id="ARBA00007353"/>
    </source>
</evidence>
<name>F3ZT38_9BACE</name>
<dbReference type="InterPro" id="IPR038371">
    <property type="entry name" value="Cu_polyphenol_OxRdtase_sf"/>
</dbReference>
<gene>
    <name evidence="11" type="ORF">Bcop_0784</name>
</gene>
<evidence type="ECO:0000256" key="3">
    <source>
        <dbReference type="ARBA" id="ARBA00022679"/>
    </source>
</evidence>
<dbReference type="Gene3D" id="3.60.140.10">
    <property type="entry name" value="CNF1/YfiH-like putative cysteine hydrolases"/>
    <property type="match status" value="1"/>
</dbReference>
<dbReference type="STRING" id="679937.Bcop_0784"/>
<evidence type="ECO:0000256" key="8">
    <source>
        <dbReference type="ARBA" id="ARBA00048968"/>
    </source>
</evidence>
<evidence type="ECO:0000256" key="5">
    <source>
        <dbReference type="ARBA" id="ARBA00022801"/>
    </source>
</evidence>
<evidence type="ECO:0000256" key="6">
    <source>
        <dbReference type="ARBA" id="ARBA00022833"/>
    </source>
</evidence>
<sequence>MYYLSKYNEMLGFNSLKDYPNIFNFTTTRSGGVSKGDYASLNGSYYSGDELQNVKENWETILSYTSEKPSYTAIPYQIHRDEIRIIDQSFLSLLPDAQKNSLNGVDALITAEKGVLITVATADCVPITLYDPRKQVVAVVHSGWRGTVKNIVGKTINTMSLVFGSSVSDIIACIGPSISVKAFEVGDEVVEQFAHSGFDMESIAQFNSISQKYHIDLWKANKRLMLQVGVMSNKISCASICTYTRHKEFFSARRLGIHSGRIITGIMLKHEL</sequence>
<dbReference type="HOGENOM" id="CLU_065784_0_0_10"/>
<evidence type="ECO:0000313" key="11">
    <source>
        <dbReference type="EMBL" id="EGJ71000.1"/>
    </source>
</evidence>
<dbReference type="PANTHER" id="PTHR30616">
    <property type="entry name" value="UNCHARACTERIZED PROTEIN YFIH"/>
    <property type="match status" value="1"/>
</dbReference>
<dbReference type="Proteomes" id="UP000018439">
    <property type="component" value="Chromosome"/>
</dbReference>
<keyword evidence="6" id="KW-0862">Zinc</keyword>
<evidence type="ECO:0000256" key="7">
    <source>
        <dbReference type="ARBA" id="ARBA00047989"/>
    </source>
</evidence>
<dbReference type="EMBL" id="CM001167">
    <property type="protein sequence ID" value="EGJ71000.1"/>
    <property type="molecule type" value="Genomic_DNA"/>
</dbReference>
<comment type="catalytic activity">
    <reaction evidence="9">
        <text>S-methyl-5'-thioadenosine + phosphate = 5-(methylsulfanyl)-alpha-D-ribose 1-phosphate + adenine</text>
        <dbReference type="Rhea" id="RHEA:11852"/>
        <dbReference type="ChEBI" id="CHEBI:16708"/>
        <dbReference type="ChEBI" id="CHEBI:17509"/>
        <dbReference type="ChEBI" id="CHEBI:43474"/>
        <dbReference type="ChEBI" id="CHEBI:58533"/>
        <dbReference type="EC" id="2.4.2.28"/>
    </reaction>
    <physiologicalReaction direction="left-to-right" evidence="9">
        <dbReference type="Rhea" id="RHEA:11853"/>
    </physiologicalReaction>
</comment>
<protein>
    <recommendedName>
        <fullName evidence="10">Purine nucleoside phosphorylase</fullName>
    </recommendedName>
</protein>
<dbReference type="OrthoDB" id="4279at2"/>
<evidence type="ECO:0000256" key="10">
    <source>
        <dbReference type="RuleBase" id="RU361274"/>
    </source>
</evidence>
<keyword evidence="4" id="KW-0479">Metal-binding</keyword>
<comment type="catalytic activity">
    <reaction evidence="7">
        <text>adenosine + H2O + H(+) = inosine + NH4(+)</text>
        <dbReference type="Rhea" id="RHEA:24408"/>
        <dbReference type="ChEBI" id="CHEBI:15377"/>
        <dbReference type="ChEBI" id="CHEBI:15378"/>
        <dbReference type="ChEBI" id="CHEBI:16335"/>
        <dbReference type="ChEBI" id="CHEBI:17596"/>
        <dbReference type="ChEBI" id="CHEBI:28938"/>
        <dbReference type="EC" id="3.5.4.4"/>
    </reaction>
    <physiologicalReaction direction="left-to-right" evidence="7">
        <dbReference type="Rhea" id="RHEA:24409"/>
    </physiologicalReaction>
</comment>
<accession>F3ZT38</accession>
<organism evidence="11 12">
    <name type="scientific">Bacteroides coprosuis DSM 18011</name>
    <dbReference type="NCBI Taxonomy" id="679937"/>
    <lineage>
        <taxon>Bacteria</taxon>
        <taxon>Pseudomonadati</taxon>
        <taxon>Bacteroidota</taxon>
        <taxon>Bacteroidia</taxon>
        <taxon>Bacteroidales</taxon>
        <taxon>Bacteroidaceae</taxon>
        <taxon>Bacteroides</taxon>
    </lineage>
</organism>
<dbReference type="AlphaFoldDB" id="F3ZT38"/>
<dbReference type="SUPFAM" id="SSF64438">
    <property type="entry name" value="CNF1/YfiH-like putative cysteine hydrolases"/>
    <property type="match status" value="1"/>
</dbReference>
<comment type="similarity">
    <text evidence="2 10">Belongs to the purine nucleoside phosphorylase YfiH/LACC1 family.</text>
</comment>
<keyword evidence="12" id="KW-1185">Reference proteome</keyword>
<dbReference type="PANTHER" id="PTHR30616:SF2">
    <property type="entry name" value="PURINE NUCLEOSIDE PHOSPHORYLASE LACC1"/>
    <property type="match status" value="1"/>
</dbReference>
<evidence type="ECO:0000313" key="12">
    <source>
        <dbReference type="Proteomes" id="UP000018439"/>
    </source>
</evidence>
<evidence type="ECO:0000256" key="4">
    <source>
        <dbReference type="ARBA" id="ARBA00022723"/>
    </source>
</evidence>
<comment type="catalytic activity">
    <reaction evidence="1">
        <text>inosine + phosphate = alpha-D-ribose 1-phosphate + hypoxanthine</text>
        <dbReference type="Rhea" id="RHEA:27646"/>
        <dbReference type="ChEBI" id="CHEBI:17368"/>
        <dbReference type="ChEBI" id="CHEBI:17596"/>
        <dbReference type="ChEBI" id="CHEBI:43474"/>
        <dbReference type="ChEBI" id="CHEBI:57720"/>
        <dbReference type="EC" id="2.4.2.1"/>
    </reaction>
    <physiologicalReaction direction="left-to-right" evidence="1">
        <dbReference type="Rhea" id="RHEA:27647"/>
    </physiologicalReaction>
</comment>
<dbReference type="Pfam" id="PF02578">
    <property type="entry name" value="Cu-oxidase_4"/>
    <property type="match status" value="1"/>
</dbReference>
<dbReference type="GO" id="GO:0016787">
    <property type="term" value="F:hydrolase activity"/>
    <property type="evidence" value="ECO:0007669"/>
    <property type="project" value="UniProtKB-KW"/>
</dbReference>
<proteinExistence type="inferred from homology"/>
<dbReference type="GO" id="GO:0005507">
    <property type="term" value="F:copper ion binding"/>
    <property type="evidence" value="ECO:0007669"/>
    <property type="project" value="TreeGrafter"/>
</dbReference>
<dbReference type="InterPro" id="IPR003730">
    <property type="entry name" value="Cu_polyphenol_OxRdtase"/>
</dbReference>
<reference evidence="11 12" key="1">
    <citation type="journal article" date="2011" name="Stand. Genomic Sci.">
        <title>Non-contiguous finished genome sequence of Bacteroides coprosuis type strain (PC139).</title>
        <authorList>
            <person name="Land M."/>
            <person name="Held B."/>
            <person name="Gronow S."/>
            <person name="Abt B."/>
            <person name="Lucas S."/>
            <person name="Del Rio T.G."/>
            <person name="Nolan M."/>
            <person name="Tice H."/>
            <person name="Cheng J.F."/>
            <person name="Pitluck S."/>
            <person name="Liolios K."/>
            <person name="Pagani I."/>
            <person name="Ivanova N."/>
            <person name="Mavromatis K."/>
            <person name="Mikhailova N."/>
            <person name="Pati A."/>
            <person name="Tapia R."/>
            <person name="Han C."/>
            <person name="Goodwin L."/>
            <person name="Chen A."/>
            <person name="Palaniappan K."/>
            <person name="Hauser L."/>
            <person name="Brambilla E.M."/>
            <person name="Rohde M."/>
            <person name="Goker M."/>
            <person name="Detter J.C."/>
            <person name="Woyke T."/>
            <person name="Bristow J."/>
            <person name="Eisen J.A."/>
            <person name="Markowitz V."/>
            <person name="Hugenholtz P."/>
            <person name="Kyrpides N.C."/>
            <person name="Klenk H.P."/>
            <person name="Lapidus A."/>
        </authorList>
    </citation>
    <scope>NUCLEOTIDE SEQUENCE</scope>
    <source>
        <strain evidence="11 12">DSM 18011</strain>
    </source>
</reference>
<keyword evidence="5" id="KW-0378">Hydrolase</keyword>
<comment type="catalytic activity">
    <reaction evidence="8">
        <text>adenosine + phosphate = alpha-D-ribose 1-phosphate + adenine</text>
        <dbReference type="Rhea" id="RHEA:27642"/>
        <dbReference type="ChEBI" id="CHEBI:16335"/>
        <dbReference type="ChEBI" id="CHEBI:16708"/>
        <dbReference type="ChEBI" id="CHEBI:43474"/>
        <dbReference type="ChEBI" id="CHEBI:57720"/>
        <dbReference type="EC" id="2.4.2.1"/>
    </reaction>
    <physiologicalReaction direction="left-to-right" evidence="8">
        <dbReference type="Rhea" id="RHEA:27643"/>
    </physiologicalReaction>
</comment>
<evidence type="ECO:0000256" key="1">
    <source>
        <dbReference type="ARBA" id="ARBA00000553"/>
    </source>
</evidence>